<dbReference type="EMBL" id="CAUOFW020002092">
    <property type="protein sequence ID" value="CAK9151035.1"/>
    <property type="molecule type" value="Genomic_DNA"/>
</dbReference>
<keyword evidence="4" id="KW-0636">Prenylation</keyword>
<dbReference type="GO" id="GO:0016020">
    <property type="term" value="C:membrane"/>
    <property type="evidence" value="ECO:0007669"/>
    <property type="project" value="UniProtKB-SubCell"/>
</dbReference>
<organism evidence="7 8">
    <name type="scientific">Ilex paraguariensis</name>
    <name type="common">yerba mate</name>
    <dbReference type="NCBI Taxonomy" id="185542"/>
    <lineage>
        <taxon>Eukaryota</taxon>
        <taxon>Viridiplantae</taxon>
        <taxon>Streptophyta</taxon>
        <taxon>Embryophyta</taxon>
        <taxon>Tracheophyta</taxon>
        <taxon>Spermatophyta</taxon>
        <taxon>Magnoliopsida</taxon>
        <taxon>eudicotyledons</taxon>
        <taxon>Gunneridae</taxon>
        <taxon>Pentapetalae</taxon>
        <taxon>asterids</taxon>
        <taxon>campanulids</taxon>
        <taxon>Aquifoliales</taxon>
        <taxon>Aquifoliaceae</taxon>
        <taxon>Ilex</taxon>
    </lineage>
</organism>
<comment type="caution">
    <text evidence="7">The sequence shown here is derived from an EMBL/GenBank/DDBJ whole genome shotgun (WGS) entry which is preliminary data.</text>
</comment>
<reference evidence="7 8" key="1">
    <citation type="submission" date="2024-02" db="EMBL/GenBank/DDBJ databases">
        <authorList>
            <person name="Vignale AGUSTIN F."/>
            <person name="Sosa J E."/>
            <person name="Modenutti C."/>
        </authorList>
    </citation>
    <scope>NUCLEOTIDE SEQUENCE [LARGE SCALE GENOMIC DNA]</scope>
</reference>
<dbReference type="Gene3D" id="3.30.70.100">
    <property type="match status" value="1"/>
</dbReference>
<evidence type="ECO:0000313" key="7">
    <source>
        <dbReference type="EMBL" id="CAK9151035.1"/>
    </source>
</evidence>
<evidence type="ECO:0000259" key="6">
    <source>
        <dbReference type="PROSITE" id="PS50846"/>
    </source>
</evidence>
<dbReference type="GO" id="GO:0009626">
    <property type="term" value="P:plant-type hypersensitive response"/>
    <property type="evidence" value="ECO:0007669"/>
    <property type="project" value="UniProtKB-KW"/>
</dbReference>
<gene>
    <name evidence="7" type="ORF">ILEXP_LOCUS19195</name>
</gene>
<name>A0ABC8S5I9_9AQUA</name>
<keyword evidence="8" id="KW-1185">Reference proteome</keyword>
<dbReference type="SUPFAM" id="SSF55008">
    <property type="entry name" value="HMA, heavy metal-associated domain"/>
    <property type="match status" value="1"/>
</dbReference>
<dbReference type="PANTHER" id="PTHR45868:SF93">
    <property type="entry name" value="OS12G0144600 PROTEIN"/>
    <property type="match status" value="1"/>
</dbReference>
<feature type="domain" description="HMA" evidence="6">
    <location>
        <begin position="12"/>
        <end position="78"/>
    </location>
</feature>
<evidence type="ECO:0000313" key="8">
    <source>
        <dbReference type="Proteomes" id="UP001642360"/>
    </source>
</evidence>
<dbReference type="GO" id="GO:0046872">
    <property type="term" value="F:metal ion binding"/>
    <property type="evidence" value="ECO:0007669"/>
    <property type="project" value="UniProtKB-KW"/>
</dbReference>
<evidence type="ECO:0000256" key="1">
    <source>
        <dbReference type="ARBA" id="ARBA00004170"/>
    </source>
</evidence>
<evidence type="ECO:0000256" key="2">
    <source>
        <dbReference type="ARBA" id="ARBA00022481"/>
    </source>
</evidence>
<dbReference type="AlphaFoldDB" id="A0ABC8S5I9"/>
<keyword evidence="4" id="KW-0449">Lipoprotein</keyword>
<comment type="subcellular location">
    <subcellularLocation>
        <location evidence="1">Membrane</location>
        <topology evidence="1">Peripheral membrane protein</topology>
    </subcellularLocation>
</comment>
<comment type="similarity">
    <text evidence="5">Belongs to the HIPP family.</text>
</comment>
<dbReference type="CDD" id="cd00371">
    <property type="entry name" value="HMA"/>
    <property type="match status" value="1"/>
</dbReference>
<evidence type="ECO:0000256" key="5">
    <source>
        <dbReference type="ARBA" id="ARBA00024045"/>
    </source>
</evidence>
<protein>
    <recommendedName>
        <fullName evidence="6">HMA domain-containing protein</fullName>
    </recommendedName>
</protein>
<sequence>MKPFFMDDHRLDQTCVLKVNINCCKACRGKLKKGLLKIDGVHSVSVDAEKRKNSNVGDKGRDEDGCCHENDFVGHKVEDYVPPQREKQFDDHICRDPYCRLHSRKHIICDRHEPPGDTAGMFWRHPHNNMNGHGGWYHPRSSRYPGLYREELQQYDHYQPRMPPPGYGFNQRRHVPGLDNFGHFSSDESTRGCTII</sequence>
<dbReference type="PROSITE" id="PS50846">
    <property type="entry name" value="HMA_2"/>
    <property type="match status" value="1"/>
</dbReference>
<evidence type="ECO:0000256" key="4">
    <source>
        <dbReference type="ARBA" id="ARBA00023289"/>
    </source>
</evidence>
<evidence type="ECO:0000256" key="3">
    <source>
        <dbReference type="ARBA" id="ARBA00022723"/>
    </source>
</evidence>
<keyword evidence="2" id="KW-0488">Methylation</keyword>
<keyword evidence="3" id="KW-0479">Metal-binding</keyword>
<dbReference type="InterPro" id="IPR006121">
    <property type="entry name" value="HMA_dom"/>
</dbReference>
<dbReference type="Proteomes" id="UP001642360">
    <property type="component" value="Unassembled WGS sequence"/>
</dbReference>
<accession>A0ABC8S5I9</accession>
<dbReference type="InterPro" id="IPR036163">
    <property type="entry name" value="HMA_dom_sf"/>
</dbReference>
<dbReference type="PANTHER" id="PTHR45868">
    <property type="entry name" value="HEAVY METAL-ASSOCIATED ISOPRENYLATED PLANT PROTEIN 33-RELATED"/>
    <property type="match status" value="1"/>
</dbReference>
<proteinExistence type="inferred from homology"/>